<keyword evidence="5" id="KW-1185">Reference proteome</keyword>
<evidence type="ECO:0000256" key="1">
    <source>
        <dbReference type="ARBA" id="ARBA00023125"/>
    </source>
</evidence>
<dbReference type="AlphaFoldDB" id="A0A7W3SX83"/>
<dbReference type="PANTHER" id="PTHR43479:SF11">
    <property type="entry name" value="ACREF_ENVCD OPERON REPRESSOR-RELATED"/>
    <property type="match status" value="1"/>
</dbReference>
<dbReference type="PANTHER" id="PTHR43479">
    <property type="entry name" value="ACREF/ENVCD OPERON REPRESSOR-RELATED"/>
    <property type="match status" value="1"/>
</dbReference>
<dbReference type="SUPFAM" id="SSF46689">
    <property type="entry name" value="Homeodomain-like"/>
    <property type="match status" value="1"/>
</dbReference>
<feature type="DNA-binding region" description="H-T-H motif" evidence="2">
    <location>
        <begin position="47"/>
        <end position="66"/>
    </location>
</feature>
<dbReference type="Gene3D" id="1.10.357.10">
    <property type="entry name" value="Tetracycline Repressor, domain 2"/>
    <property type="match status" value="1"/>
</dbReference>
<gene>
    <name evidence="4" type="ORF">FHR92_004423</name>
</gene>
<dbReference type="Pfam" id="PF00440">
    <property type="entry name" value="TetR_N"/>
    <property type="match status" value="1"/>
</dbReference>
<proteinExistence type="predicted"/>
<keyword evidence="1 2" id="KW-0238">DNA-binding</keyword>
<evidence type="ECO:0000313" key="4">
    <source>
        <dbReference type="EMBL" id="MBA9087930.1"/>
    </source>
</evidence>
<sequence length="192" mass="22153">MPDDRQTEIERLNMHRLSNAESSRLTRTCIESALIALMQEKELQDISITEIVNHAGVSRTAYYRHYKSKEEILQSVMKEIVRKVVKAMKLQTPVHNSYDYWLRLFTAVHQHAERVQLLLRANFGEAILNEVTRRMLAPVSDYDAVSSYSAYFWGGAVYGVLLAWMRNGLLQSPEEMASICFQLVKGLSELRQ</sequence>
<dbReference type="Proteomes" id="UP000567067">
    <property type="component" value="Unassembled WGS sequence"/>
</dbReference>
<dbReference type="RefSeq" id="WP_182539194.1">
    <property type="nucleotide sequence ID" value="NZ_JACJIP010000038.1"/>
</dbReference>
<name>A0A7W3SX83_9BACL</name>
<dbReference type="InterPro" id="IPR039532">
    <property type="entry name" value="TetR_C_Firmicutes"/>
</dbReference>
<reference evidence="4 5" key="1">
    <citation type="submission" date="2020-08" db="EMBL/GenBank/DDBJ databases">
        <title>Genomic Encyclopedia of Type Strains, Phase III (KMG-III): the genomes of soil and plant-associated and newly described type strains.</title>
        <authorList>
            <person name="Whitman W."/>
        </authorList>
    </citation>
    <scope>NUCLEOTIDE SEQUENCE [LARGE SCALE GENOMIC DNA]</scope>
    <source>
        <strain evidence="4 5">CECT 8693</strain>
    </source>
</reference>
<evidence type="ECO:0000259" key="3">
    <source>
        <dbReference type="PROSITE" id="PS50977"/>
    </source>
</evidence>
<accession>A0A7W3SX83</accession>
<dbReference type="InterPro" id="IPR050624">
    <property type="entry name" value="HTH-type_Tx_Regulator"/>
</dbReference>
<dbReference type="Pfam" id="PF14278">
    <property type="entry name" value="TetR_C_8"/>
    <property type="match status" value="1"/>
</dbReference>
<evidence type="ECO:0000313" key="5">
    <source>
        <dbReference type="Proteomes" id="UP000567067"/>
    </source>
</evidence>
<comment type="caution">
    <text evidence="4">The sequence shown here is derived from an EMBL/GenBank/DDBJ whole genome shotgun (WGS) entry which is preliminary data.</text>
</comment>
<dbReference type="PROSITE" id="PS50977">
    <property type="entry name" value="HTH_TETR_2"/>
    <property type="match status" value="1"/>
</dbReference>
<dbReference type="EMBL" id="JACJIP010000038">
    <property type="protein sequence ID" value="MBA9087930.1"/>
    <property type="molecule type" value="Genomic_DNA"/>
</dbReference>
<feature type="domain" description="HTH tetR-type" evidence="3">
    <location>
        <begin position="24"/>
        <end position="84"/>
    </location>
</feature>
<dbReference type="GO" id="GO:0003677">
    <property type="term" value="F:DNA binding"/>
    <property type="evidence" value="ECO:0007669"/>
    <property type="project" value="UniProtKB-UniRule"/>
</dbReference>
<evidence type="ECO:0000256" key="2">
    <source>
        <dbReference type="PROSITE-ProRule" id="PRU00335"/>
    </source>
</evidence>
<protein>
    <submittedName>
        <fullName evidence="4">AcrR family transcriptional regulator</fullName>
    </submittedName>
</protein>
<organism evidence="4 5">
    <name type="scientific">Fontibacillus solani</name>
    <dbReference type="NCBI Taxonomy" id="1572857"/>
    <lineage>
        <taxon>Bacteria</taxon>
        <taxon>Bacillati</taxon>
        <taxon>Bacillota</taxon>
        <taxon>Bacilli</taxon>
        <taxon>Bacillales</taxon>
        <taxon>Paenibacillaceae</taxon>
        <taxon>Fontibacillus</taxon>
    </lineage>
</organism>
<dbReference type="InterPro" id="IPR009057">
    <property type="entry name" value="Homeodomain-like_sf"/>
</dbReference>
<dbReference type="InterPro" id="IPR001647">
    <property type="entry name" value="HTH_TetR"/>
</dbReference>